<dbReference type="SUPFAM" id="SSF51569">
    <property type="entry name" value="Aldolase"/>
    <property type="match status" value="1"/>
</dbReference>
<dbReference type="InterPro" id="IPR000887">
    <property type="entry name" value="Aldlse_KDPG_KHG"/>
</dbReference>
<keyword evidence="7" id="KW-1185">Reference proteome</keyword>
<proteinExistence type="inferred from homology"/>
<dbReference type="RefSeq" id="WP_265590498.1">
    <property type="nucleotide sequence ID" value="NZ_BQKC01000001.1"/>
</dbReference>
<evidence type="ECO:0000256" key="2">
    <source>
        <dbReference type="ARBA" id="ARBA00006906"/>
    </source>
</evidence>
<reference evidence="6" key="1">
    <citation type="journal article" date="2022" name="Int. J. Syst. Evol. Microbiol.">
        <title>Granulimonas faecalis gen. nov., sp. nov., and Leptogranulimonas caecicola gen. nov., sp. nov., novel lactate-producing Atopobiaceae bacteria isolated from mouse intestines, and an emended description of the family Atopobiaceae.</title>
        <authorList>
            <person name="Morinaga K."/>
            <person name="Kusada H."/>
            <person name="Sakamoto S."/>
            <person name="Murakami T."/>
            <person name="Toyoda A."/>
            <person name="Mori H."/>
            <person name="Meng X.Y."/>
            <person name="Takashino M."/>
            <person name="Murotomi K."/>
            <person name="Tamaki H."/>
        </authorList>
    </citation>
    <scope>NUCLEOTIDE SEQUENCE</scope>
    <source>
        <strain evidence="6">OPF53</strain>
    </source>
</reference>
<evidence type="ECO:0000313" key="7">
    <source>
        <dbReference type="Proteomes" id="UP001055025"/>
    </source>
</evidence>
<evidence type="ECO:0000256" key="4">
    <source>
        <dbReference type="ARBA" id="ARBA00023239"/>
    </source>
</evidence>
<name>A0AAV5AXS5_9ACTN</name>
<dbReference type="Pfam" id="PF01081">
    <property type="entry name" value="Aldolase"/>
    <property type="match status" value="1"/>
</dbReference>
<comment type="pathway">
    <text evidence="1">Carbohydrate acid metabolism.</text>
</comment>
<evidence type="ECO:0000256" key="3">
    <source>
        <dbReference type="ARBA" id="ARBA00011233"/>
    </source>
</evidence>
<dbReference type="PANTHER" id="PTHR30246:SF1">
    <property type="entry name" value="2-DEHYDRO-3-DEOXY-6-PHOSPHOGALACTONATE ALDOLASE-RELATED"/>
    <property type="match status" value="1"/>
</dbReference>
<dbReference type="GO" id="GO:0016829">
    <property type="term" value="F:lyase activity"/>
    <property type="evidence" value="ECO:0007669"/>
    <property type="project" value="UniProtKB-KW"/>
</dbReference>
<accession>A0AAV5AXS5</accession>
<gene>
    <name evidence="6" type="ORF">ATOP_02620</name>
</gene>
<organism evidence="6 7">
    <name type="scientific">Granulimonas faecalis</name>
    <dbReference type="NCBI Taxonomy" id="2894155"/>
    <lineage>
        <taxon>Bacteria</taxon>
        <taxon>Bacillati</taxon>
        <taxon>Actinomycetota</taxon>
        <taxon>Coriobacteriia</taxon>
        <taxon>Coriobacteriales</taxon>
        <taxon>Kribbibacteriaceae</taxon>
        <taxon>Granulimonas</taxon>
    </lineage>
</organism>
<sequence length="213" mass="22130">MGLQRAEVGQRLADGWAFAVVRPETPERALEIAEGCLAGGMDALEVSFTAPCAVRAIEAIVGRFGDEVLVGAGTVMDEATACMARMAGARFVVSNCLSEAVAATCNRYQLPYAPGCTSVTEAVRALELGASFIKCFPISSVYGPSLVGLFKTPTPWMPLMASGGVTLENLPEWLASGVDCCGFGGLLATGSVEAIAENARAVRAAVRAHRAAR</sequence>
<dbReference type="PANTHER" id="PTHR30246">
    <property type="entry name" value="2-KETO-3-DEOXY-6-PHOSPHOGLUCONATE ALDOLASE"/>
    <property type="match status" value="1"/>
</dbReference>
<evidence type="ECO:0000256" key="5">
    <source>
        <dbReference type="ARBA" id="ARBA00023277"/>
    </source>
</evidence>
<dbReference type="AlphaFoldDB" id="A0AAV5AXS5"/>
<comment type="subunit">
    <text evidence="3">Homotrimer.</text>
</comment>
<evidence type="ECO:0000313" key="6">
    <source>
        <dbReference type="EMBL" id="GJM54607.1"/>
    </source>
</evidence>
<protein>
    <submittedName>
        <fullName evidence="6">Ketohydroxyglutarate aldolase</fullName>
    </submittedName>
</protein>
<evidence type="ECO:0000256" key="1">
    <source>
        <dbReference type="ARBA" id="ARBA00004761"/>
    </source>
</evidence>
<dbReference type="Gene3D" id="3.20.20.70">
    <property type="entry name" value="Aldolase class I"/>
    <property type="match status" value="1"/>
</dbReference>
<comment type="similarity">
    <text evidence="2">Belongs to the KHG/KDPG aldolase family.</text>
</comment>
<keyword evidence="4" id="KW-0456">Lyase</keyword>
<keyword evidence="5" id="KW-0119">Carbohydrate metabolism</keyword>
<dbReference type="Proteomes" id="UP001055025">
    <property type="component" value="Unassembled WGS sequence"/>
</dbReference>
<dbReference type="InterPro" id="IPR013785">
    <property type="entry name" value="Aldolase_TIM"/>
</dbReference>
<comment type="caution">
    <text evidence="6">The sequence shown here is derived from an EMBL/GenBank/DDBJ whole genome shotgun (WGS) entry which is preliminary data.</text>
</comment>
<dbReference type="EMBL" id="BQKC01000001">
    <property type="protein sequence ID" value="GJM54607.1"/>
    <property type="molecule type" value="Genomic_DNA"/>
</dbReference>
<dbReference type="CDD" id="cd00452">
    <property type="entry name" value="KDPG_aldolase"/>
    <property type="match status" value="1"/>
</dbReference>